<comment type="similarity">
    <text evidence="1">Belongs to the cytochrome P450 family.</text>
</comment>
<dbReference type="GO" id="GO:0020037">
    <property type="term" value="F:heme binding"/>
    <property type="evidence" value="ECO:0007669"/>
    <property type="project" value="InterPro"/>
</dbReference>
<dbReference type="Gene3D" id="1.10.340.70">
    <property type="match status" value="1"/>
</dbReference>
<dbReference type="Gene3D" id="1.10.630.10">
    <property type="entry name" value="Cytochrome P450"/>
    <property type="match status" value="1"/>
</dbReference>
<dbReference type="InterPro" id="IPR000073">
    <property type="entry name" value="AB_hydrolase_1"/>
</dbReference>
<evidence type="ECO:0000256" key="1">
    <source>
        <dbReference type="ARBA" id="ARBA00010617"/>
    </source>
</evidence>
<dbReference type="Pfam" id="PF00561">
    <property type="entry name" value="Abhydrolase_1"/>
    <property type="match status" value="1"/>
</dbReference>
<dbReference type="AlphaFoldDB" id="A0A6A2ZTU2"/>
<dbReference type="SUPFAM" id="SSF48264">
    <property type="entry name" value="Cytochrome P450"/>
    <property type="match status" value="1"/>
</dbReference>
<keyword evidence="6" id="KW-0378">Hydrolase</keyword>
<feature type="region of interest" description="Disordered" evidence="8">
    <location>
        <begin position="324"/>
        <end position="343"/>
    </location>
</feature>
<dbReference type="PANTHER" id="PTHR10992:SF943">
    <property type="entry name" value="METHYLESTERASE 10"/>
    <property type="match status" value="1"/>
</dbReference>
<dbReference type="Pfam" id="PF17917">
    <property type="entry name" value="RT_RNaseH"/>
    <property type="match status" value="1"/>
</dbReference>
<feature type="compositionally biased region" description="Polar residues" evidence="8">
    <location>
        <begin position="525"/>
        <end position="541"/>
    </location>
</feature>
<dbReference type="GO" id="GO:0009696">
    <property type="term" value="P:salicylic acid metabolic process"/>
    <property type="evidence" value="ECO:0007669"/>
    <property type="project" value="TreeGrafter"/>
</dbReference>
<keyword evidence="13" id="KW-1185">Reference proteome</keyword>
<keyword evidence="5" id="KW-0255">Endonuclease</keyword>
<name>A0A6A2ZTU2_HIBSY</name>
<dbReference type="Pfam" id="PF08284">
    <property type="entry name" value="RVP_2"/>
    <property type="match status" value="1"/>
</dbReference>
<evidence type="ECO:0000256" key="3">
    <source>
        <dbReference type="ARBA" id="ARBA00022695"/>
    </source>
</evidence>
<dbReference type="GO" id="GO:0080032">
    <property type="term" value="F:methyl jasmonate esterase activity"/>
    <property type="evidence" value="ECO:0007669"/>
    <property type="project" value="TreeGrafter"/>
</dbReference>
<dbReference type="Gene3D" id="3.40.50.1820">
    <property type="entry name" value="alpha/beta hydrolase"/>
    <property type="match status" value="1"/>
</dbReference>
<dbReference type="GO" id="GO:0003964">
    <property type="term" value="F:RNA-directed DNA polymerase activity"/>
    <property type="evidence" value="ECO:0007669"/>
    <property type="project" value="UniProtKB-KW"/>
</dbReference>
<dbReference type="InterPro" id="IPR045889">
    <property type="entry name" value="MES/HNL"/>
</dbReference>
<evidence type="ECO:0000256" key="6">
    <source>
        <dbReference type="ARBA" id="ARBA00022801"/>
    </source>
</evidence>
<dbReference type="InterPro" id="IPR029058">
    <property type="entry name" value="AB_hydrolase_fold"/>
</dbReference>
<dbReference type="InterPro" id="IPR017972">
    <property type="entry name" value="Cyt_P450_CS"/>
</dbReference>
<evidence type="ECO:0000259" key="9">
    <source>
        <dbReference type="Pfam" id="PF00561"/>
    </source>
</evidence>
<dbReference type="InterPro" id="IPR043502">
    <property type="entry name" value="DNA/RNA_pol_sf"/>
</dbReference>
<evidence type="ECO:0000256" key="7">
    <source>
        <dbReference type="ARBA" id="ARBA00022918"/>
    </source>
</evidence>
<evidence type="ECO:0000256" key="4">
    <source>
        <dbReference type="ARBA" id="ARBA00022722"/>
    </source>
</evidence>
<proteinExistence type="inferred from homology"/>
<feature type="domain" description="Reverse transcriptase RNase H-like" evidence="10">
    <location>
        <begin position="717"/>
        <end position="762"/>
    </location>
</feature>
<evidence type="ECO:0000313" key="12">
    <source>
        <dbReference type="EMBL" id="KAE8695348.1"/>
    </source>
</evidence>
<dbReference type="GO" id="GO:0016705">
    <property type="term" value="F:oxidoreductase activity, acting on paired donors, with incorporation or reduction of molecular oxygen"/>
    <property type="evidence" value="ECO:0007669"/>
    <property type="project" value="InterPro"/>
</dbReference>
<dbReference type="SUPFAM" id="SSF53474">
    <property type="entry name" value="alpha/beta-Hydrolases"/>
    <property type="match status" value="1"/>
</dbReference>
<protein>
    <submittedName>
        <fullName evidence="12">Methylesterase 10</fullName>
    </submittedName>
</protein>
<feature type="region of interest" description="Disordered" evidence="8">
    <location>
        <begin position="519"/>
        <end position="542"/>
    </location>
</feature>
<evidence type="ECO:0000256" key="2">
    <source>
        <dbReference type="ARBA" id="ARBA00022679"/>
    </source>
</evidence>
<dbReference type="InterPro" id="IPR041588">
    <property type="entry name" value="Integrase_H2C2"/>
</dbReference>
<dbReference type="Proteomes" id="UP000436088">
    <property type="component" value="Unassembled WGS sequence"/>
</dbReference>
<evidence type="ECO:0000259" key="10">
    <source>
        <dbReference type="Pfam" id="PF17917"/>
    </source>
</evidence>
<dbReference type="InterPro" id="IPR043128">
    <property type="entry name" value="Rev_trsase/Diguanyl_cyclase"/>
</dbReference>
<gene>
    <name evidence="12" type="ORF">F3Y22_tig00110718pilonHSYRG00059</name>
</gene>
<dbReference type="GO" id="GO:0004497">
    <property type="term" value="F:monooxygenase activity"/>
    <property type="evidence" value="ECO:0007669"/>
    <property type="project" value="InterPro"/>
</dbReference>
<dbReference type="GO" id="GO:0009694">
    <property type="term" value="P:jasmonic acid metabolic process"/>
    <property type="evidence" value="ECO:0007669"/>
    <property type="project" value="TreeGrafter"/>
</dbReference>
<evidence type="ECO:0000259" key="11">
    <source>
        <dbReference type="Pfam" id="PF17921"/>
    </source>
</evidence>
<keyword evidence="3" id="KW-0548">Nucleotidyltransferase</keyword>
<keyword evidence="4" id="KW-0540">Nuclease</keyword>
<dbReference type="GO" id="GO:0005506">
    <property type="term" value="F:iron ion binding"/>
    <property type="evidence" value="ECO:0007669"/>
    <property type="project" value="InterPro"/>
</dbReference>
<dbReference type="Gene3D" id="3.30.70.270">
    <property type="match status" value="1"/>
</dbReference>
<dbReference type="InterPro" id="IPR041373">
    <property type="entry name" value="RT_RNaseH"/>
</dbReference>
<dbReference type="InterPro" id="IPR002397">
    <property type="entry name" value="Cyt_P450_B"/>
</dbReference>
<feature type="domain" description="Integrase zinc-binding" evidence="11">
    <location>
        <begin position="766"/>
        <end position="806"/>
    </location>
</feature>
<feature type="domain" description="AB hydrolase-1" evidence="9">
    <location>
        <begin position="116"/>
        <end position="209"/>
    </location>
</feature>
<keyword evidence="2" id="KW-0808">Transferase</keyword>
<dbReference type="Gene3D" id="3.10.10.10">
    <property type="entry name" value="HIV Type 1 Reverse Transcriptase, subunit A, domain 1"/>
    <property type="match status" value="1"/>
</dbReference>
<dbReference type="InterPro" id="IPR036396">
    <property type="entry name" value="Cyt_P450_sf"/>
</dbReference>
<dbReference type="GO" id="GO:0004519">
    <property type="term" value="F:endonuclease activity"/>
    <property type="evidence" value="ECO:0007669"/>
    <property type="project" value="UniProtKB-KW"/>
</dbReference>
<dbReference type="PANTHER" id="PTHR10992">
    <property type="entry name" value="METHYLESTERASE FAMILY MEMBER"/>
    <property type="match status" value="1"/>
</dbReference>
<dbReference type="SUPFAM" id="SSF56672">
    <property type="entry name" value="DNA/RNA polymerases"/>
    <property type="match status" value="1"/>
</dbReference>
<dbReference type="PROSITE" id="PS00086">
    <property type="entry name" value="CYTOCHROME_P450"/>
    <property type="match status" value="1"/>
</dbReference>
<dbReference type="EMBL" id="VEPZ02001086">
    <property type="protein sequence ID" value="KAE8695348.1"/>
    <property type="molecule type" value="Genomic_DNA"/>
</dbReference>
<sequence>MASIISFTFREAVADVEYKSYLIPKGWKVLPLFRNIHHNPDIFLHPRKFDPSRFEVFPKPNTFMPFGSGVHACPAKELAKLEILIVTHHLVSNFRPRVFFVTPVTASDQFVTNDNVASLLKTAGHQVTTLDLGASGVHPKRLEEITSFSDYLQPLMDFFVSLPDEPDHKVILVGHSYAGLCISLAMERFPNKIKVAVFIAAYMPHHSTPPGTLIQEYFKRTTVESLMDCQFTFENGLDRPPTSALFGSKFMEAIAYRYCQLEARFGVGENAGTTEWAVHGRFDEWEFVNRRKVRVLVIHLIEGIPDPGLALSLIVIGRPEDGLSSQTSQIGTRSRTGRGRGRAAQPYVSFEDTTLASDPPAPCVHPSTSREDLVTLARDRHIIEDELSRYAPRLMDNEVDQCLRFENGLRYENIDQIATHRARHFDTLVDIAKTTELERVSIERKRDIYRDRDRDPDRDIDRFRRPSSSGNVYACPKKRGKGEYSQRSCHRLCPLVSIEEDVTLESAGRILSTVQTLPGGRNQKRVSGSTSRGRLSQSGGTARTRGLWGDLLGDLIELSLDEFDLILRIDWLDKHRGNLDCETKRVHLNTLELHGLLPNRDVEFKIEVYFDSMPVSMTPYHMTPKELKELKVQLQELVDRGFIRPSVSPWGVPVLFVKKKNMTLRLCQFVVMFIDDILVYSRIESKYENHLKIVLHTLREHKLYAKLTKCEFWLSKDENVVAYMSCQLKPYECSYPTYDLELAAVIFDLKIWRHYLYREEAYIIPYAMHPGGDKMYKNLKECYYWVGMKKDIFDYVARCMTSQKIKLEHQHPSGLLQPIKILKWK</sequence>
<organism evidence="12 13">
    <name type="scientific">Hibiscus syriacus</name>
    <name type="common">Rose of Sharon</name>
    <dbReference type="NCBI Taxonomy" id="106335"/>
    <lineage>
        <taxon>Eukaryota</taxon>
        <taxon>Viridiplantae</taxon>
        <taxon>Streptophyta</taxon>
        <taxon>Embryophyta</taxon>
        <taxon>Tracheophyta</taxon>
        <taxon>Spermatophyta</taxon>
        <taxon>Magnoliopsida</taxon>
        <taxon>eudicotyledons</taxon>
        <taxon>Gunneridae</taxon>
        <taxon>Pentapetalae</taxon>
        <taxon>rosids</taxon>
        <taxon>malvids</taxon>
        <taxon>Malvales</taxon>
        <taxon>Malvaceae</taxon>
        <taxon>Malvoideae</taxon>
        <taxon>Hibiscus</taxon>
    </lineage>
</organism>
<dbReference type="Pfam" id="PF17921">
    <property type="entry name" value="Integrase_H2C2"/>
    <property type="match status" value="1"/>
</dbReference>
<dbReference type="Pfam" id="PF00067">
    <property type="entry name" value="p450"/>
    <property type="match status" value="1"/>
</dbReference>
<dbReference type="PRINTS" id="PR00359">
    <property type="entry name" value="BP450"/>
</dbReference>
<dbReference type="GO" id="GO:0080030">
    <property type="term" value="F:methyl indole-3-acetate esterase activity"/>
    <property type="evidence" value="ECO:0007669"/>
    <property type="project" value="TreeGrafter"/>
</dbReference>
<evidence type="ECO:0000256" key="8">
    <source>
        <dbReference type="SAM" id="MobiDB-lite"/>
    </source>
</evidence>
<keyword evidence="7" id="KW-0695">RNA-directed DNA polymerase</keyword>
<accession>A0A6A2ZTU2</accession>
<evidence type="ECO:0000256" key="5">
    <source>
        <dbReference type="ARBA" id="ARBA00022759"/>
    </source>
</evidence>
<comment type="caution">
    <text evidence="12">The sequence shown here is derived from an EMBL/GenBank/DDBJ whole genome shotgun (WGS) entry which is preliminary data.</text>
</comment>
<dbReference type="GO" id="GO:0080031">
    <property type="term" value="F:methyl salicylate esterase activity"/>
    <property type="evidence" value="ECO:0007669"/>
    <property type="project" value="TreeGrafter"/>
</dbReference>
<evidence type="ECO:0000313" key="13">
    <source>
        <dbReference type="Proteomes" id="UP000436088"/>
    </source>
</evidence>
<reference evidence="12" key="1">
    <citation type="submission" date="2019-09" db="EMBL/GenBank/DDBJ databases">
        <title>Draft genome information of white flower Hibiscus syriacus.</title>
        <authorList>
            <person name="Kim Y.-M."/>
        </authorList>
    </citation>
    <scope>NUCLEOTIDE SEQUENCE [LARGE SCALE GENOMIC DNA]</scope>
    <source>
        <strain evidence="12">YM2019G1</strain>
    </source>
</reference>
<dbReference type="InterPro" id="IPR001128">
    <property type="entry name" value="Cyt_P450"/>
</dbReference>